<dbReference type="Proteomes" id="UP000694385">
    <property type="component" value="Unassembled WGS sequence"/>
</dbReference>
<proteinExistence type="predicted"/>
<name>A0A8C5JZY0_JACJA</name>
<evidence type="ECO:0000256" key="3">
    <source>
        <dbReference type="ARBA" id="ARBA00022729"/>
    </source>
</evidence>
<dbReference type="GO" id="GO:0005576">
    <property type="term" value="C:extracellular region"/>
    <property type="evidence" value="ECO:0007669"/>
    <property type="project" value="UniProtKB-SubCell"/>
</dbReference>
<sequence length="103" mass="11539">MKQGLLSVFTIFLFAAFLFLGLCRTLSINHSATQLSSDLKDAQRTNGAHFLHHYVKCYLPPCTPPFVEPEPNFKGFNCMKTSFMETQVGYCSTKKVACCLSGY</sequence>
<evidence type="ECO:0000313" key="6">
    <source>
        <dbReference type="Proteomes" id="UP000694385"/>
    </source>
</evidence>
<keyword evidence="6" id="KW-1185">Reference proteome</keyword>
<dbReference type="Ensembl" id="ENSJJAT00000002691.1">
    <property type="protein sequence ID" value="ENSJJAP00000001675.1"/>
    <property type="gene ID" value="ENSJJAG00000002241.1"/>
</dbReference>
<protein>
    <submittedName>
        <fullName evidence="5">Uncharacterized protein</fullName>
    </submittedName>
</protein>
<keyword evidence="3" id="KW-0732">Signal</keyword>
<evidence type="ECO:0000256" key="1">
    <source>
        <dbReference type="ARBA" id="ARBA00004613"/>
    </source>
</evidence>
<evidence type="ECO:0000313" key="5">
    <source>
        <dbReference type="Ensembl" id="ENSJJAP00000001675.1"/>
    </source>
</evidence>
<dbReference type="InterPro" id="IPR007988">
    <property type="entry name" value="Sperm_Ag_11A_B"/>
</dbReference>
<dbReference type="PANTHER" id="PTHR14081:SF1">
    <property type="entry name" value="SPERM-ASSOCIATED ANTIGEN 11A-RELATED"/>
    <property type="match status" value="1"/>
</dbReference>
<accession>A0A8C5JZY0</accession>
<comment type="function">
    <text evidence="4">Has antimicrobial activity against E.coli. Plays a role in the defense response in the male reproductive tract, contributing to sperm maturation, storage and protection.</text>
</comment>
<reference evidence="5" key="1">
    <citation type="submission" date="2025-08" db="UniProtKB">
        <authorList>
            <consortium name="Ensembl"/>
        </authorList>
    </citation>
    <scope>IDENTIFICATION</scope>
</reference>
<gene>
    <name evidence="5" type="primary">Spag11b</name>
</gene>
<organism evidence="5 6">
    <name type="scientific">Jaculus jaculus</name>
    <name type="common">Lesser Egyptian jerboa</name>
    <dbReference type="NCBI Taxonomy" id="51337"/>
    <lineage>
        <taxon>Eukaryota</taxon>
        <taxon>Metazoa</taxon>
        <taxon>Chordata</taxon>
        <taxon>Craniata</taxon>
        <taxon>Vertebrata</taxon>
        <taxon>Euteleostomi</taxon>
        <taxon>Mammalia</taxon>
        <taxon>Eutheria</taxon>
        <taxon>Euarchontoglires</taxon>
        <taxon>Glires</taxon>
        <taxon>Rodentia</taxon>
        <taxon>Myomorpha</taxon>
        <taxon>Dipodoidea</taxon>
        <taxon>Dipodidae</taxon>
        <taxon>Dipodinae</taxon>
        <taxon>Jaculus</taxon>
    </lineage>
</organism>
<keyword evidence="2" id="KW-0964">Secreted</keyword>
<reference evidence="5" key="2">
    <citation type="submission" date="2025-09" db="UniProtKB">
        <authorList>
            <consortium name="Ensembl"/>
        </authorList>
    </citation>
    <scope>IDENTIFICATION</scope>
</reference>
<dbReference type="Pfam" id="PF05324">
    <property type="entry name" value="Sperm_Ag_HE2"/>
    <property type="match status" value="1"/>
</dbReference>
<dbReference type="PANTHER" id="PTHR14081">
    <property type="entry name" value="SPERM-ASSOCIATED ANTIGEN 11A-RELATED-RELATED"/>
    <property type="match status" value="1"/>
</dbReference>
<evidence type="ECO:0000256" key="2">
    <source>
        <dbReference type="ARBA" id="ARBA00022525"/>
    </source>
</evidence>
<dbReference type="AlphaFoldDB" id="A0A8C5JZY0"/>
<evidence type="ECO:0000256" key="4">
    <source>
        <dbReference type="ARBA" id="ARBA00045473"/>
    </source>
</evidence>
<comment type="subcellular location">
    <subcellularLocation>
        <location evidence="1">Secreted</location>
    </subcellularLocation>
</comment>
<dbReference type="GO" id="GO:0061844">
    <property type="term" value="P:antimicrobial humoral immune response mediated by antimicrobial peptide"/>
    <property type="evidence" value="ECO:0007669"/>
    <property type="project" value="TreeGrafter"/>
</dbReference>